<evidence type="ECO:0000313" key="3">
    <source>
        <dbReference type="EMBL" id="GLY72260.1"/>
    </source>
</evidence>
<evidence type="ECO:0000259" key="2">
    <source>
        <dbReference type="PROSITE" id="PS50995"/>
    </source>
</evidence>
<dbReference type="Gene3D" id="1.10.10.10">
    <property type="entry name" value="Winged helix-like DNA-binding domain superfamily/Winged helix DNA-binding domain"/>
    <property type="match status" value="1"/>
</dbReference>
<dbReference type="InterPro" id="IPR036390">
    <property type="entry name" value="WH_DNA-bd_sf"/>
</dbReference>
<accession>A0A9W6VL20</accession>
<sequence>MWVMDEITADVTESAVRAAHEVRTVFSRLRRRLKESYDNEGLTPSQTSALSRLSKEGPASASDLAAAERVRPQSMAATLAVLEERGLIQRRPDPGDGRRQLVSPTDGGRAFLEDKRRAGEEWLARALQDACTERERATILEAMALLDRLVR</sequence>
<dbReference type="SMART" id="SM00347">
    <property type="entry name" value="HTH_MARR"/>
    <property type="match status" value="1"/>
</dbReference>
<comment type="caution">
    <text evidence="3">The sequence shown here is derived from an EMBL/GenBank/DDBJ whole genome shotgun (WGS) entry which is preliminary data.</text>
</comment>
<feature type="domain" description="HTH marR-type" evidence="2">
    <location>
        <begin position="15"/>
        <end position="151"/>
    </location>
</feature>
<evidence type="ECO:0000313" key="6">
    <source>
        <dbReference type="Proteomes" id="UP001165135"/>
    </source>
</evidence>
<reference evidence="3" key="1">
    <citation type="submission" date="2023-03" db="EMBL/GenBank/DDBJ databases">
        <title>Actinoallomurus iriomotensis NBRC 103681.</title>
        <authorList>
            <person name="Ichikawa N."/>
            <person name="Sato H."/>
            <person name="Tonouchi N."/>
        </authorList>
    </citation>
    <scope>NUCLEOTIDE SEQUENCE</scope>
    <source>
        <strain evidence="3">NBRC 103681</strain>
    </source>
</reference>
<keyword evidence="5" id="KW-1185">Reference proteome</keyword>
<evidence type="ECO:0000256" key="1">
    <source>
        <dbReference type="SAM" id="MobiDB-lite"/>
    </source>
</evidence>
<dbReference type="AlphaFoldDB" id="A0A9W6VL20"/>
<proteinExistence type="predicted"/>
<reference evidence="4" key="2">
    <citation type="submission" date="2023-03" db="EMBL/GenBank/DDBJ databases">
        <title>Actinoallomurus iriomotensis NBRC 103684.</title>
        <authorList>
            <person name="Ichikawa N."/>
            <person name="Sato H."/>
            <person name="Tonouchi N."/>
        </authorList>
    </citation>
    <scope>NUCLEOTIDE SEQUENCE</scope>
    <source>
        <strain evidence="4">NBRC 103684</strain>
    </source>
</reference>
<dbReference type="InterPro" id="IPR052526">
    <property type="entry name" value="HTH-type_Bedaq_tolerance"/>
</dbReference>
<evidence type="ECO:0000313" key="5">
    <source>
        <dbReference type="Proteomes" id="UP001165074"/>
    </source>
</evidence>
<gene>
    <name evidence="3" type="ORF">Airi01_005270</name>
    <name evidence="4" type="ORF">Airi02_009830</name>
</gene>
<dbReference type="EMBL" id="BSTJ01000001">
    <property type="protein sequence ID" value="GLY72260.1"/>
    <property type="molecule type" value="Genomic_DNA"/>
</dbReference>
<name>A0A9W6VL20_9ACTN</name>
<feature type="region of interest" description="Disordered" evidence="1">
    <location>
        <begin position="37"/>
        <end position="68"/>
    </location>
</feature>
<dbReference type="PANTHER" id="PTHR39515:SF2">
    <property type="entry name" value="HTH-TYPE TRANSCRIPTIONAL REGULATOR RV0880"/>
    <property type="match status" value="1"/>
</dbReference>
<feature type="region of interest" description="Disordered" evidence="1">
    <location>
        <begin position="89"/>
        <end position="108"/>
    </location>
</feature>
<protein>
    <submittedName>
        <fullName evidence="3">MarR family transcriptional regulator</fullName>
    </submittedName>
</protein>
<dbReference type="GO" id="GO:0003700">
    <property type="term" value="F:DNA-binding transcription factor activity"/>
    <property type="evidence" value="ECO:0007669"/>
    <property type="project" value="InterPro"/>
</dbReference>
<dbReference type="Proteomes" id="UP001165135">
    <property type="component" value="Unassembled WGS sequence"/>
</dbReference>
<dbReference type="Pfam" id="PF01047">
    <property type="entry name" value="MarR"/>
    <property type="match status" value="1"/>
</dbReference>
<dbReference type="PANTHER" id="PTHR39515">
    <property type="entry name" value="CONSERVED PROTEIN"/>
    <property type="match status" value="1"/>
</dbReference>
<dbReference type="InterPro" id="IPR000835">
    <property type="entry name" value="HTH_MarR-typ"/>
</dbReference>
<feature type="compositionally biased region" description="Polar residues" evidence="1">
    <location>
        <begin position="42"/>
        <end position="51"/>
    </location>
</feature>
<dbReference type="PROSITE" id="PS50995">
    <property type="entry name" value="HTH_MARR_2"/>
    <property type="match status" value="1"/>
</dbReference>
<dbReference type="Proteomes" id="UP001165074">
    <property type="component" value="Unassembled WGS sequence"/>
</dbReference>
<dbReference type="SUPFAM" id="SSF46785">
    <property type="entry name" value="Winged helix' DNA-binding domain"/>
    <property type="match status" value="1"/>
</dbReference>
<evidence type="ECO:0000313" key="4">
    <source>
        <dbReference type="EMBL" id="GLY83053.1"/>
    </source>
</evidence>
<feature type="compositionally biased region" description="Basic and acidic residues" evidence="1">
    <location>
        <begin position="89"/>
        <end position="99"/>
    </location>
</feature>
<organism evidence="3 6">
    <name type="scientific">Actinoallomurus iriomotensis</name>
    <dbReference type="NCBI Taxonomy" id="478107"/>
    <lineage>
        <taxon>Bacteria</taxon>
        <taxon>Bacillati</taxon>
        <taxon>Actinomycetota</taxon>
        <taxon>Actinomycetes</taxon>
        <taxon>Streptosporangiales</taxon>
        <taxon>Thermomonosporaceae</taxon>
        <taxon>Actinoallomurus</taxon>
    </lineage>
</organism>
<dbReference type="EMBL" id="BSTK01000001">
    <property type="protein sequence ID" value="GLY83053.1"/>
    <property type="molecule type" value="Genomic_DNA"/>
</dbReference>
<dbReference type="Gene3D" id="1.10.287.100">
    <property type="match status" value="1"/>
</dbReference>
<dbReference type="InterPro" id="IPR036388">
    <property type="entry name" value="WH-like_DNA-bd_sf"/>
</dbReference>